<reference evidence="2" key="1">
    <citation type="submission" date="2020-04" db="EMBL/GenBank/DDBJ databases">
        <title>Deep metagenomics examines the oral microbiome during advanced dental caries in children, revealing novel taxa and co-occurrences with host molecules.</title>
        <authorList>
            <person name="Baker J.L."/>
            <person name="Morton J.T."/>
            <person name="Dinis M."/>
            <person name="Alvarez R."/>
            <person name="Tran N.C."/>
            <person name="Knight R."/>
            <person name="Edlund A."/>
        </authorList>
    </citation>
    <scope>NUCLEOTIDE SEQUENCE</scope>
    <source>
        <strain evidence="2">JCVI_32_bin.64</strain>
    </source>
</reference>
<keyword evidence="1" id="KW-1133">Transmembrane helix</keyword>
<keyword evidence="1" id="KW-0812">Transmembrane</keyword>
<dbReference type="EMBL" id="JABZFZ010000020">
    <property type="protein sequence ID" value="MBF0939409.1"/>
    <property type="molecule type" value="Genomic_DNA"/>
</dbReference>
<evidence type="ECO:0000313" key="3">
    <source>
        <dbReference type="Proteomes" id="UP000718630"/>
    </source>
</evidence>
<comment type="caution">
    <text evidence="2">The sequence shown here is derived from an EMBL/GenBank/DDBJ whole genome shotgun (WGS) entry which is preliminary data.</text>
</comment>
<evidence type="ECO:0008006" key="4">
    <source>
        <dbReference type="Google" id="ProtNLM"/>
    </source>
</evidence>
<protein>
    <recommendedName>
        <fullName evidence="4">AlgX/AlgJ SGNH hydrolase-like domain-containing protein</fullName>
    </recommendedName>
</protein>
<evidence type="ECO:0000256" key="1">
    <source>
        <dbReference type="SAM" id="Phobius"/>
    </source>
</evidence>
<feature type="transmembrane region" description="Helical" evidence="1">
    <location>
        <begin position="36"/>
        <end position="57"/>
    </location>
</feature>
<organism evidence="2 3">
    <name type="scientific">Schaalia georgiae</name>
    <dbReference type="NCBI Taxonomy" id="52768"/>
    <lineage>
        <taxon>Bacteria</taxon>
        <taxon>Bacillati</taxon>
        <taxon>Actinomycetota</taxon>
        <taxon>Actinomycetes</taxon>
        <taxon>Actinomycetales</taxon>
        <taxon>Actinomycetaceae</taxon>
        <taxon>Schaalia</taxon>
    </lineage>
</organism>
<name>A0A929QX08_9ACTO</name>
<evidence type="ECO:0000313" key="2">
    <source>
        <dbReference type="EMBL" id="MBF0939409.1"/>
    </source>
</evidence>
<dbReference type="Proteomes" id="UP000718630">
    <property type="component" value="Unassembled WGS sequence"/>
</dbReference>
<sequence length="437" mass="45578">MNAKANSTFKESESGLRDVVFDEDAPKQSWKHRLRFAPLALLAAASLAAATVGVWYAHTHPSPGGAAGAAGSVPVDFNQVTAPTMPESCGATPKADVGPWTPGVAGTGGIASTEAAQASYSAGIGSGAPGYVEGRDGYLFLSDVFNDNFSQAVGRTRPTPEGVAAWDRYMSDIEQAAADSGATPLFLVAPATWEVYSDKLPQWSDRLTGTTSLDLMRTALWNHSWVDVRPALAAARQKDPATPLYSRVNPHWSPYAAVVAWDAALDCLGDVDPALAGLPRLSPTGASTGAAPNEYEALGWGGGAPDDWASPVYETAPGAVRLAQFESADQLPGADQLDEALRGAPEVPLAAPVDFLNKPALTHNPNGRGTALVVRDSQGNNLGPALEASFEYTIQVGHALDASAPTDVAALIAAYRPSVVVVEFTQRYLALTPSTAQ</sequence>
<gene>
    <name evidence="2" type="ORF">HXK03_00835</name>
</gene>
<dbReference type="AlphaFoldDB" id="A0A929QX08"/>
<proteinExistence type="predicted"/>
<accession>A0A929QX08</accession>
<keyword evidence="1" id="KW-0472">Membrane</keyword>